<reference evidence="10 11" key="1">
    <citation type="submission" date="2024-01" db="EMBL/GenBank/DDBJ databases">
        <title>Complete Genome Sequence of Alkalicoccus halolimnae BZ-SZ-XJ29T, a Moderately Halophilic Bacterium Isolated from a Salt Lake.</title>
        <authorList>
            <person name="Zhao B."/>
        </authorList>
    </citation>
    <scope>NUCLEOTIDE SEQUENCE [LARGE SCALE GENOMIC DNA]</scope>
    <source>
        <strain evidence="10 11">BZ-SZ-XJ29</strain>
    </source>
</reference>
<dbReference type="EC" id="2.7.6.3" evidence="3"/>
<comment type="pathway">
    <text evidence="2">Cofactor biosynthesis; tetrahydrofolate biosynthesis; 2-amino-4-hydroxy-6-hydroxymethyl-7,8-dihydropteridine diphosphate from 7,8-dihydroneopterin triphosphate: step 4/4.</text>
</comment>
<dbReference type="PANTHER" id="PTHR43071:SF1">
    <property type="entry name" value="2-AMINO-4-HYDROXY-6-HYDROXYMETHYLDIHYDROPTERIDINE PYROPHOSPHOKINASE"/>
    <property type="match status" value="1"/>
</dbReference>
<keyword evidence="11" id="KW-1185">Reference proteome</keyword>
<evidence type="ECO:0000313" key="10">
    <source>
        <dbReference type="EMBL" id="WWD80082.1"/>
    </source>
</evidence>
<dbReference type="Proteomes" id="UP000321816">
    <property type="component" value="Chromosome"/>
</dbReference>
<dbReference type="GO" id="GO:0003848">
    <property type="term" value="F:2-amino-4-hydroxy-6-hydroxymethyldihydropteridine diphosphokinase activity"/>
    <property type="evidence" value="ECO:0007669"/>
    <property type="project" value="UniProtKB-EC"/>
</dbReference>
<dbReference type="RefSeq" id="WP_147805088.1">
    <property type="nucleotide sequence ID" value="NZ_CP144914.1"/>
</dbReference>
<dbReference type="Gene3D" id="3.30.70.560">
    <property type="entry name" value="7,8-Dihydro-6-hydroxymethylpterin-pyrophosphokinase HPPK"/>
    <property type="match status" value="1"/>
</dbReference>
<dbReference type="SUPFAM" id="SSF55083">
    <property type="entry name" value="6-hydroxymethyl-7,8-dihydropterin pyrophosphokinase, HPPK"/>
    <property type="match status" value="1"/>
</dbReference>
<dbReference type="GO" id="GO:0046654">
    <property type="term" value="P:tetrahydrofolate biosynthetic process"/>
    <property type="evidence" value="ECO:0007669"/>
    <property type="project" value="UniProtKB-UniPathway"/>
</dbReference>
<evidence type="ECO:0000256" key="2">
    <source>
        <dbReference type="ARBA" id="ARBA00005051"/>
    </source>
</evidence>
<evidence type="ECO:0000313" key="11">
    <source>
        <dbReference type="Proteomes" id="UP000321816"/>
    </source>
</evidence>
<organism evidence="10 11">
    <name type="scientific">Alkalicoccus halolimnae</name>
    <dbReference type="NCBI Taxonomy" id="1667239"/>
    <lineage>
        <taxon>Bacteria</taxon>
        <taxon>Bacillati</taxon>
        <taxon>Bacillota</taxon>
        <taxon>Bacilli</taxon>
        <taxon>Bacillales</taxon>
        <taxon>Bacillaceae</taxon>
        <taxon>Alkalicoccus</taxon>
    </lineage>
</organism>
<comment type="catalytic activity">
    <reaction evidence="1">
        <text>6-hydroxymethyl-7,8-dihydropterin + ATP = (7,8-dihydropterin-6-yl)methyl diphosphate + AMP + H(+)</text>
        <dbReference type="Rhea" id="RHEA:11412"/>
        <dbReference type="ChEBI" id="CHEBI:15378"/>
        <dbReference type="ChEBI" id="CHEBI:30616"/>
        <dbReference type="ChEBI" id="CHEBI:44841"/>
        <dbReference type="ChEBI" id="CHEBI:72950"/>
        <dbReference type="ChEBI" id="CHEBI:456215"/>
        <dbReference type="EC" id="2.7.6.3"/>
    </reaction>
</comment>
<feature type="domain" description="7,8-dihydro-6-hydroxymethylpterin-pyrophosphokinase" evidence="9">
    <location>
        <begin position="88"/>
        <end position="99"/>
    </location>
</feature>
<evidence type="ECO:0000256" key="1">
    <source>
        <dbReference type="ARBA" id="ARBA00000198"/>
    </source>
</evidence>
<dbReference type="PANTHER" id="PTHR43071">
    <property type="entry name" value="2-AMINO-4-HYDROXY-6-HYDROXYMETHYLDIHYDROPTERIDINE PYROPHOSPHOKINASE"/>
    <property type="match status" value="1"/>
</dbReference>
<dbReference type="OrthoDB" id="9808041at2"/>
<dbReference type="GO" id="GO:0046656">
    <property type="term" value="P:folic acid biosynthetic process"/>
    <property type="evidence" value="ECO:0007669"/>
    <property type="project" value="UniProtKB-KW"/>
</dbReference>
<dbReference type="NCBIfam" id="TIGR01498">
    <property type="entry name" value="folK"/>
    <property type="match status" value="1"/>
</dbReference>
<keyword evidence="8" id="KW-0289">Folate biosynthesis</keyword>
<dbReference type="AlphaFoldDB" id="A0A5C7F1J6"/>
<dbReference type="InterPro" id="IPR000550">
    <property type="entry name" value="Hppk"/>
</dbReference>
<evidence type="ECO:0000259" key="9">
    <source>
        <dbReference type="PROSITE" id="PS00794"/>
    </source>
</evidence>
<dbReference type="PROSITE" id="PS00794">
    <property type="entry name" value="HPPK"/>
    <property type="match status" value="1"/>
</dbReference>
<accession>A0A5C7F1J6</accession>
<keyword evidence="7" id="KW-0067">ATP-binding</keyword>
<evidence type="ECO:0000256" key="4">
    <source>
        <dbReference type="ARBA" id="ARBA00022679"/>
    </source>
</evidence>
<dbReference type="InterPro" id="IPR035907">
    <property type="entry name" value="Hppk_sf"/>
</dbReference>
<evidence type="ECO:0000256" key="8">
    <source>
        <dbReference type="ARBA" id="ARBA00022909"/>
    </source>
</evidence>
<keyword evidence="5" id="KW-0547">Nucleotide-binding</keyword>
<dbReference type="EMBL" id="CP144914">
    <property type="protein sequence ID" value="WWD80082.1"/>
    <property type="molecule type" value="Genomic_DNA"/>
</dbReference>
<gene>
    <name evidence="10" type="primary">folK</name>
    <name evidence="10" type="ORF">FTX54_000400</name>
</gene>
<dbReference type="GO" id="GO:0005524">
    <property type="term" value="F:ATP binding"/>
    <property type="evidence" value="ECO:0007669"/>
    <property type="project" value="UniProtKB-KW"/>
</dbReference>
<dbReference type="KEGG" id="ahal:FTX54_000400"/>
<protein>
    <recommendedName>
        <fullName evidence="3">2-amino-4-hydroxy-6-hydroxymethyldihydropteridine diphosphokinase</fullName>
        <ecNumber evidence="3">2.7.6.3</ecNumber>
    </recommendedName>
</protein>
<proteinExistence type="predicted"/>
<dbReference type="Pfam" id="PF01288">
    <property type="entry name" value="HPPK"/>
    <property type="match status" value="1"/>
</dbReference>
<dbReference type="CDD" id="cd00483">
    <property type="entry name" value="HPPK"/>
    <property type="match status" value="1"/>
</dbReference>
<evidence type="ECO:0000256" key="3">
    <source>
        <dbReference type="ARBA" id="ARBA00013253"/>
    </source>
</evidence>
<evidence type="ECO:0000256" key="7">
    <source>
        <dbReference type="ARBA" id="ARBA00022840"/>
    </source>
</evidence>
<keyword evidence="4 10" id="KW-0808">Transferase</keyword>
<keyword evidence="6" id="KW-0418">Kinase</keyword>
<sequence length="159" mass="17906">MTTAYLSLGANLGERREQLERALSLLSAEDEITVLDVSSFYETKAVGVTDQPDFLNIAAAVDTALSPLNLLEVTQSIEAAIGRERKEKWGPRTIDLDILLYGEEHIDLEALTIPHPRMTERAFVLVPLEEIAPDLRIHGRKIEEWVNEKEDRNDVVKIT</sequence>
<evidence type="ECO:0000256" key="5">
    <source>
        <dbReference type="ARBA" id="ARBA00022741"/>
    </source>
</evidence>
<evidence type="ECO:0000256" key="6">
    <source>
        <dbReference type="ARBA" id="ARBA00022777"/>
    </source>
</evidence>
<name>A0A5C7F1J6_9BACI</name>
<dbReference type="GO" id="GO:0016301">
    <property type="term" value="F:kinase activity"/>
    <property type="evidence" value="ECO:0007669"/>
    <property type="project" value="UniProtKB-KW"/>
</dbReference>